<dbReference type="Gene3D" id="1.10.1660.10">
    <property type="match status" value="1"/>
</dbReference>
<dbReference type="RefSeq" id="WP_258543031.1">
    <property type="nucleotide sequence ID" value="NZ_OU015584.1"/>
</dbReference>
<dbReference type="AlphaFoldDB" id="A0A916JQ97"/>
<protein>
    <submittedName>
        <fullName evidence="1">Chaperone modulatory protein CbpM</fullName>
    </submittedName>
</protein>
<dbReference type="Proteomes" id="UP000683507">
    <property type="component" value="Chromosome"/>
</dbReference>
<evidence type="ECO:0000313" key="1">
    <source>
        <dbReference type="EMBL" id="CAG5085658.1"/>
    </source>
</evidence>
<keyword evidence="2" id="KW-1185">Reference proteome</keyword>
<gene>
    <name evidence="1" type="primary">cbpM</name>
    <name evidence="1" type="ORF">CRYO30217_02829</name>
</gene>
<evidence type="ECO:0000313" key="2">
    <source>
        <dbReference type="Proteomes" id="UP000683507"/>
    </source>
</evidence>
<organism evidence="1 2">
    <name type="scientific">Parvicella tangerina</name>
    <dbReference type="NCBI Taxonomy" id="2829795"/>
    <lineage>
        <taxon>Bacteria</taxon>
        <taxon>Pseudomonadati</taxon>
        <taxon>Bacteroidota</taxon>
        <taxon>Flavobacteriia</taxon>
        <taxon>Flavobacteriales</taxon>
        <taxon>Parvicellaceae</taxon>
        <taxon>Parvicella</taxon>
    </lineage>
</organism>
<sequence length="94" mass="10961">MESKTLIAIEEICSGHKVERTLILTMEEYGLIEVVKEGYVESSYLPRIEKIIRFHSDLDINFEGIDVILNLLDRMDEMNEELIVLRNKLSGFEE</sequence>
<name>A0A916JQ97_9FLAO</name>
<dbReference type="KEGG" id="ptan:CRYO30217_02829"/>
<proteinExistence type="predicted"/>
<reference evidence="1" key="1">
    <citation type="submission" date="2021-04" db="EMBL/GenBank/DDBJ databases">
        <authorList>
            <person name="Rodrigo-Torres L."/>
            <person name="Arahal R. D."/>
            <person name="Lucena T."/>
        </authorList>
    </citation>
    <scope>NUCLEOTIDE SEQUENCE</scope>
    <source>
        <strain evidence="1">AS29M-1</strain>
    </source>
</reference>
<dbReference type="EMBL" id="OU015584">
    <property type="protein sequence ID" value="CAG5085658.1"/>
    <property type="molecule type" value="Genomic_DNA"/>
</dbReference>
<accession>A0A916JQ97</accession>
<dbReference type="Pfam" id="PF13591">
    <property type="entry name" value="MerR_2"/>
    <property type="match status" value="1"/>
</dbReference>